<gene>
    <name evidence="5" type="ORF">HaLaN_13886</name>
</gene>
<dbReference type="PANTHER" id="PTHR23121">
    <property type="entry name" value="SODIUM-DEPENDENT GLUCOSE TRANSPORTER 1"/>
    <property type="match status" value="1"/>
</dbReference>
<feature type="transmembrane region" description="Helical" evidence="4">
    <location>
        <begin position="81"/>
        <end position="101"/>
    </location>
</feature>
<accession>A0A699ZEH2</accession>
<evidence type="ECO:0000256" key="4">
    <source>
        <dbReference type="SAM" id="Phobius"/>
    </source>
</evidence>
<feature type="non-terminal residue" evidence="5">
    <location>
        <position position="1"/>
    </location>
</feature>
<feature type="transmembrane region" description="Helical" evidence="4">
    <location>
        <begin position="21"/>
        <end position="41"/>
    </location>
</feature>
<dbReference type="PANTHER" id="PTHR23121:SF9">
    <property type="entry name" value="SODIUM-DEPENDENT GLUCOSE TRANSPORTER 1"/>
    <property type="match status" value="1"/>
</dbReference>
<evidence type="ECO:0000256" key="1">
    <source>
        <dbReference type="ARBA" id="ARBA00022692"/>
    </source>
</evidence>
<feature type="transmembrane region" description="Helical" evidence="4">
    <location>
        <begin position="163"/>
        <end position="187"/>
    </location>
</feature>
<evidence type="ECO:0000313" key="5">
    <source>
        <dbReference type="EMBL" id="GFH17284.1"/>
    </source>
</evidence>
<evidence type="ECO:0000256" key="3">
    <source>
        <dbReference type="ARBA" id="ARBA00023136"/>
    </source>
</evidence>
<name>A0A699ZEH2_HAELA</name>
<feature type="transmembrane region" description="Helical" evidence="4">
    <location>
        <begin position="317"/>
        <end position="338"/>
    </location>
</feature>
<organism evidence="5 6">
    <name type="scientific">Haematococcus lacustris</name>
    <name type="common">Green alga</name>
    <name type="synonym">Haematococcus pluvialis</name>
    <dbReference type="NCBI Taxonomy" id="44745"/>
    <lineage>
        <taxon>Eukaryota</taxon>
        <taxon>Viridiplantae</taxon>
        <taxon>Chlorophyta</taxon>
        <taxon>core chlorophytes</taxon>
        <taxon>Chlorophyceae</taxon>
        <taxon>CS clade</taxon>
        <taxon>Chlamydomonadales</taxon>
        <taxon>Haematococcaceae</taxon>
        <taxon>Haematococcus</taxon>
    </lineage>
</organism>
<feature type="transmembrane region" description="Helical" evidence="4">
    <location>
        <begin position="286"/>
        <end position="305"/>
    </location>
</feature>
<dbReference type="InterPro" id="IPR036259">
    <property type="entry name" value="MFS_trans_sf"/>
</dbReference>
<feature type="transmembrane region" description="Helical" evidence="4">
    <location>
        <begin position="208"/>
        <end position="233"/>
    </location>
</feature>
<feature type="transmembrane region" description="Helical" evidence="4">
    <location>
        <begin position="253"/>
        <end position="274"/>
    </location>
</feature>
<dbReference type="EMBL" id="BLLF01001124">
    <property type="protein sequence ID" value="GFH17284.1"/>
    <property type="molecule type" value="Genomic_DNA"/>
</dbReference>
<sequence>SIVGPTATILAEQTHSTEADLAPMLGMGGICTLLTGLPSGWIFDFMPRQGNRLVAATLLVEAAAYTLMTLCTSVLELTVVYAVIGLVFNVVSTGLNVMVIWEFTTHAPQHLPLVLNLLSASFGLGGIIAPQLVTGGEGPAGEHVVDAGLRREGWVAAEERWGVLLPALLVLFANVSIELGYAGWVYVYARDVGGVSDYAAESLCSVYWMAFTGGRLMAAVLVTIIPCGTVLLWSMPLAVVGAAWPLLAPGPTATIASVLLVGLGASAGFPTTLGMTAECIPLDGHLNGLISTVTGLSITLLPSAIPFMAKRDPQRGFAWLMIATLAMALMQYVCLVQLRKMSRLSWRQ</sequence>
<dbReference type="SUPFAM" id="SSF103473">
    <property type="entry name" value="MFS general substrate transporter"/>
    <property type="match status" value="1"/>
</dbReference>
<protein>
    <submittedName>
        <fullName evidence="5">MFS domain-containing protein</fullName>
    </submittedName>
</protein>
<dbReference type="Gene3D" id="1.20.1250.20">
    <property type="entry name" value="MFS general substrate transporter like domains"/>
    <property type="match status" value="2"/>
</dbReference>
<comment type="caution">
    <text evidence="5">The sequence shown here is derived from an EMBL/GenBank/DDBJ whole genome shotgun (WGS) entry which is preliminary data.</text>
</comment>
<dbReference type="AlphaFoldDB" id="A0A699ZEH2"/>
<evidence type="ECO:0000256" key="2">
    <source>
        <dbReference type="ARBA" id="ARBA00022989"/>
    </source>
</evidence>
<feature type="transmembrane region" description="Helical" evidence="4">
    <location>
        <begin position="113"/>
        <end position="133"/>
    </location>
</feature>
<keyword evidence="2 4" id="KW-1133">Transmembrane helix</keyword>
<evidence type="ECO:0000313" key="6">
    <source>
        <dbReference type="Proteomes" id="UP000485058"/>
    </source>
</evidence>
<keyword evidence="1 4" id="KW-0812">Transmembrane</keyword>
<reference evidence="5 6" key="1">
    <citation type="submission" date="2020-02" db="EMBL/GenBank/DDBJ databases">
        <title>Draft genome sequence of Haematococcus lacustris strain NIES-144.</title>
        <authorList>
            <person name="Morimoto D."/>
            <person name="Nakagawa S."/>
            <person name="Yoshida T."/>
            <person name="Sawayama S."/>
        </authorList>
    </citation>
    <scope>NUCLEOTIDE SEQUENCE [LARGE SCALE GENOMIC DNA]</scope>
    <source>
        <strain evidence="5 6">NIES-144</strain>
    </source>
</reference>
<proteinExistence type="predicted"/>
<keyword evidence="3 4" id="KW-0472">Membrane</keyword>
<keyword evidence="6" id="KW-1185">Reference proteome</keyword>
<dbReference type="Proteomes" id="UP000485058">
    <property type="component" value="Unassembled WGS sequence"/>
</dbReference>